<name>A0A5N6WRW0_9EURO</name>
<organism evidence="1 2">
    <name type="scientific">Aspergillus sergii</name>
    <dbReference type="NCBI Taxonomy" id="1034303"/>
    <lineage>
        <taxon>Eukaryota</taxon>
        <taxon>Fungi</taxon>
        <taxon>Dikarya</taxon>
        <taxon>Ascomycota</taxon>
        <taxon>Pezizomycotina</taxon>
        <taxon>Eurotiomycetes</taxon>
        <taxon>Eurotiomycetidae</taxon>
        <taxon>Eurotiales</taxon>
        <taxon>Aspergillaceae</taxon>
        <taxon>Aspergillus</taxon>
        <taxon>Aspergillus subgen. Circumdati</taxon>
    </lineage>
</organism>
<accession>A0A5N6WRW0</accession>
<sequence length="69" mass="7805">MIQGKGNLQTPVDYCSTLVGNTITIEIFFFFFFATTDGPLHTTVCMRSQWRSEEVINSNLVYSAHILLS</sequence>
<dbReference type="EMBL" id="ML741831">
    <property type="protein sequence ID" value="KAE8323372.1"/>
    <property type="molecule type" value="Genomic_DNA"/>
</dbReference>
<gene>
    <name evidence="1" type="ORF">BDV39DRAFT_182391</name>
</gene>
<reference evidence="2" key="1">
    <citation type="submission" date="2019-04" db="EMBL/GenBank/DDBJ databases">
        <title>Friends and foes A comparative genomics studyof 23 Aspergillus species from section Flavi.</title>
        <authorList>
            <consortium name="DOE Joint Genome Institute"/>
            <person name="Kjaerbolling I."/>
            <person name="Vesth T."/>
            <person name="Frisvad J.C."/>
            <person name="Nybo J.L."/>
            <person name="Theobald S."/>
            <person name="Kildgaard S."/>
            <person name="Isbrandt T."/>
            <person name="Kuo A."/>
            <person name="Sato A."/>
            <person name="Lyhne E.K."/>
            <person name="Kogle M.E."/>
            <person name="Wiebenga A."/>
            <person name="Kun R.S."/>
            <person name="Lubbers R.J."/>
            <person name="Makela M.R."/>
            <person name="Barry K."/>
            <person name="Chovatia M."/>
            <person name="Clum A."/>
            <person name="Daum C."/>
            <person name="Haridas S."/>
            <person name="He G."/>
            <person name="LaButti K."/>
            <person name="Lipzen A."/>
            <person name="Mondo S."/>
            <person name="Riley R."/>
            <person name="Salamov A."/>
            <person name="Simmons B.A."/>
            <person name="Magnuson J.K."/>
            <person name="Henrissat B."/>
            <person name="Mortensen U.H."/>
            <person name="Larsen T.O."/>
            <person name="Devries R.P."/>
            <person name="Grigoriev I.V."/>
            <person name="Machida M."/>
            <person name="Baker S.E."/>
            <person name="Andersen M.R."/>
        </authorList>
    </citation>
    <scope>NUCLEOTIDE SEQUENCE [LARGE SCALE GENOMIC DNA]</scope>
    <source>
        <strain evidence="2">CBS 130017</strain>
    </source>
</reference>
<evidence type="ECO:0000313" key="2">
    <source>
        <dbReference type="Proteomes" id="UP000325945"/>
    </source>
</evidence>
<dbReference type="Proteomes" id="UP000325945">
    <property type="component" value="Unassembled WGS sequence"/>
</dbReference>
<proteinExistence type="predicted"/>
<protein>
    <submittedName>
        <fullName evidence="1">Uncharacterized protein</fullName>
    </submittedName>
</protein>
<dbReference type="AlphaFoldDB" id="A0A5N6WRW0"/>
<keyword evidence="2" id="KW-1185">Reference proteome</keyword>
<evidence type="ECO:0000313" key="1">
    <source>
        <dbReference type="EMBL" id="KAE8323372.1"/>
    </source>
</evidence>